<reference evidence="1" key="1">
    <citation type="journal article" date="2023" name="G3 (Bethesda)">
        <title>Whole genome assemblies of Zophobas morio and Tenebrio molitor.</title>
        <authorList>
            <person name="Kaur S."/>
            <person name="Stinson S.A."/>
            <person name="diCenzo G.C."/>
        </authorList>
    </citation>
    <scope>NUCLEOTIDE SEQUENCE</scope>
    <source>
        <strain evidence="1">QUZm001</strain>
    </source>
</reference>
<dbReference type="EMBL" id="JALNTZ010000002">
    <property type="protein sequence ID" value="KAJ3664424.1"/>
    <property type="molecule type" value="Genomic_DNA"/>
</dbReference>
<dbReference type="AlphaFoldDB" id="A0AA38J4L9"/>
<proteinExistence type="predicted"/>
<protein>
    <submittedName>
        <fullName evidence="1">Uncharacterized protein</fullName>
    </submittedName>
</protein>
<evidence type="ECO:0000313" key="2">
    <source>
        <dbReference type="Proteomes" id="UP001168821"/>
    </source>
</evidence>
<accession>A0AA38J4L9</accession>
<evidence type="ECO:0000313" key="1">
    <source>
        <dbReference type="EMBL" id="KAJ3664424.1"/>
    </source>
</evidence>
<name>A0AA38J4L9_9CUCU</name>
<keyword evidence="2" id="KW-1185">Reference proteome</keyword>
<organism evidence="1 2">
    <name type="scientific">Zophobas morio</name>
    <dbReference type="NCBI Taxonomy" id="2755281"/>
    <lineage>
        <taxon>Eukaryota</taxon>
        <taxon>Metazoa</taxon>
        <taxon>Ecdysozoa</taxon>
        <taxon>Arthropoda</taxon>
        <taxon>Hexapoda</taxon>
        <taxon>Insecta</taxon>
        <taxon>Pterygota</taxon>
        <taxon>Neoptera</taxon>
        <taxon>Endopterygota</taxon>
        <taxon>Coleoptera</taxon>
        <taxon>Polyphaga</taxon>
        <taxon>Cucujiformia</taxon>
        <taxon>Tenebrionidae</taxon>
        <taxon>Zophobas</taxon>
    </lineage>
</organism>
<gene>
    <name evidence="1" type="ORF">Zmor_008596</name>
</gene>
<sequence length="198" mass="22293">MCNTQCQKAPECAREFPSFVLCGELQARFFPPSFSHNFIDVLGMLVSYKPHSSASIHRSTFPKRKANYHTSTYLADIYSTNNCVILFSSGIFLSGNYRGLFMGLQRGTGDVINIKKRPHIGELSLSVVAHLLMNSSDNSTDHSNYASIYNKKLPYARTQDIVINIHGAALKFRFLFCHLSCFSPLELDHRRKAKAPLP</sequence>
<comment type="caution">
    <text evidence="1">The sequence shown here is derived from an EMBL/GenBank/DDBJ whole genome shotgun (WGS) entry which is preliminary data.</text>
</comment>
<dbReference type="Proteomes" id="UP001168821">
    <property type="component" value="Unassembled WGS sequence"/>
</dbReference>